<dbReference type="SUPFAM" id="SSF55811">
    <property type="entry name" value="Nudix"/>
    <property type="match status" value="1"/>
</dbReference>
<accession>A0ABS5WDF3</accession>
<feature type="domain" description="Nudix hydrolase" evidence="3">
    <location>
        <begin position="21"/>
        <end position="159"/>
    </location>
</feature>
<dbReference type="PANTHER" id="PTHR43046">
    <property type="entry name" value="GDP-MANNOSE MANNOSYL HYDROLASE"/>
    <property type="match status" value="1"/>
</dbReference>
<protein>
    <submittedName>
        <fullName evidence="4">NUDIX domain-containing protein</fullName>
    </submittedName>
</protein>
<comment type="caution">
    <text evidence="4">The sequence shown here is derived from an EMBL/GenBank/DDBJ whole genome shotgun (WGS) entry which is preliminary data.</text>
</comment>
<name>A0ABS5WDF3_9FLAO</name>
<dbReference type="RefSeq" id="WP_214611043.1">
    <property type="nucleotide sequence ID" value="NZ_JACATN010000002.1"/>
</dbReference>
<keyword evidence="5" id="KW-1185">Reference proteome</keyword>
<dbReference type="PROSITE" id="PS00893">
    <property type="entry name" value="NUDIX_BOX"/>
    <property type="match status" value="1"/>
</dbReference>
<dbReference type="PANTHER" id="PTHR43046:SF15">
    <property type="entry name" value="MUTT_NUDIX FAMILY PROTEIN"/>
    <property type="match status" value="1"/>
</dbReference>
<dbReference type="InterPro" id="IPR000086">
    <property type="entry name" value="NUDIX_hydrolase_dom"/>
</dbReference>
<evidence type="ECO:0000259" key="3">
    <source>
        <dbReference type="PROSITE" id="PS51462"/>
    </source>
</evidence>
<evidence type="ECO:0000313" key="5">
    <source>
        <dbReference type="Proteomes" id="UP000740413"/>
    </source>
</evidence>
<evidence type="ECO:0000256" key="2">
    <source>
        <dbReference type="ARBA" id="ARBA00022801"/>
    </source>
</evidence>
<reference evidence="5" key="2">
    <citation type="submission" date="2023-07" db="EMBL/GenBank/DDBJ databases">
        <title>Zobellia barbeyronii sp. nov., a new marine flavobacterium, isolated from green and red algae.</title>
        <authorList>
            <person name="Nedashkovskaya O.I."/>
            <person name="Otstavnykh N."/>
            <person name="Zhukova N."/>
            <person name="Guzev K."/>
            <person name="Chausova V."/>
            <person name="Tekutyeva L."/>
            <person name="Mikhailov V."/>
            <person name="Isaeva M."/>
        </authorList>
    </citation>
    <scope>NUCLEOTIDE SEQUENCE [LARGE SCALE GENOMIC DNA]</scope>
    <source>
        <strain evidence="5">KMM 6746</strain>
    </source>
</reference>
<proteinExistence type="predicted"/>
<organism evidence="4 5">
    <name type="scientific">Zobellia barbeyronii</name>
    <dbReference type="NCBI Taxonomy" id="2748009"/>
    <lineage>
        <taxon>Bacteria</taxon>
        <taxon>Pseudomonadati</taxon>
        <taxon>Bacteroidota</taxon>
        <taxon>Flavobacteriia</taxon>
        <taxon>Flavobacteriales</taxon>
        <taxon>Flavobacteriaceae</taxon>
        <taxon>Zobellia</taxon>
    </lineage>
</organism>
<keyword evidence="2" id="KW-0378">Hydrolase</keyword>
<evidence type="ECO:0000313" key="4">
    <source>
        <dbReference type="EMBL" id="MBT2160840.1"/>
    </source>
</evidence>
<dbReference type="PROSITE" id="PS51462">
    <property type="entry name" value="NUDIX"/>
    <property type="match status" value="1"/>
</dbReference>
<sequence length="172" mass="19870">MQNLKTHYHPEVKTLENKSIFTRLATRSIAIQGNTILLLYTERYEDYSLPGGGLDSGEDKIEGMMRELSEETGAQNIRNIKPFGVYEEYRPWHKPGFDVQHMISYCYTCDISKELGIPNMEQYETKNGMKAKWINIHEAIKHNTETMATSDKKGMSIERETFLLKLIAESID</sequence>
<gene>
    <name evidence="4" type="ORF">HW347_06160</name>
</gene>
<dbReference type="Gene3D" id="3.90.79.10">
    <property type="entry name" value="Nucleoside Triphosphate Pyrophosphohydrolase"/>
    <property type="match status" value="1"/>
</dbReference>
<comment type="cofactor">
    <cofactor evidence="1">
        <name>Mg(2+)</name>
        <dbReference type="ChEBI" id="CHEBI:18420"/>
    </cofactor>
</comment>
<dbReference type="EMBL" id="JACATN010000002">
    <property type="protein sequence ID" value="MBT2160840.1"/>
    <property type="molecule type" value="Genomic_DNA"/>
</dbReference>
<dbReference type="Proteomes" id="UP000740413">
    <property type="component" value="Unassembled WGS sequence"/>
</dbReference>
<evidence type="ECO:0000256" key="1">
    <source>
        <dbReference type="ARBA" id="ARBA00001946"/>
    </source>
</evidence>
<dbReference type="Pfam" id="PF00293">
    <property type="entry name" value="NUDIX"/>
    <property type="match status" value="1"/>
</dbReference>
<dbReference type="InterPro" id="IPR020084">
    <property type="entry name" value="NUDIX_hydrolase_CS"/>
</dbReference>
<reference evidence="4 5" key="1">
    <citation type="submission" date="2020-06" db="EMBL/GenBank/DDBJ databases">
        <authorList>
            <person name="Isaeva M.P."/>
            <person name="Chernysheva N.Y."/>
        </authorList>
    </citation>
    <scope>NUCLEOTIDE SEQUENCE [LARGE SCALE GENOMIC DNA]</scope>
    <source>
        <strain evidence="4 5">KMM 6746</strain>
    </source>
</reference>
<dbReference type="InterPro" id="IPR015797">
    <property type="entry name" value="NUDIX_hydrolase-like_dom_sf"/>
</dbReference>